<reference evidence="2 3" key="1">
    <citation type="submission" date="2020-08" db="EMBL/GenBank/DDBJ databases">
        <title>Sequencing the genomes of 1000 actinobacteria strains.</title>
        <authorList>
            <person name="Klenk H.-P."/>
        </authorList>
    </citation>
    <scope>NUCLEOTIDE SEQUENCE [LARGE SCALE GENOMIC DNA]</scope>
    <source>
        <strain evidence="2 3">DSM 44551</strain>
    </source>
</reference>
<evidence type="ECO:0000313" key="3">
    <source>
        <dbReference type="Proteomes" id="UP000572635"/>
    </source>
</evidence>
<proteinExistence type="predicted"/>
<dbReference type="RefSeq" id="WP_184392026.1">
    <property type="nucleotide sequence ID" value="NZ_BAAAJD010000043.1"/>
</dbReference>
<dbReference type="InterPro" id="IPR030395">
    <property type="entry name" value="GP_PDE_dom"/>
</dbReference>
<sequence>MIVVAHRGASGYAPENTLAALALARGQGADMAEIDVRSTRDGELVVMHDPTLVRTTDAVRRFPGRRPWRVRDFTLEEIRRLDAGSWFGPDYAGERVPTLGEALGVLRATGIGALVELKVERRTPEAGARLADAVRSDRYWLGAGRGGRLILQSFDWATLRVLAEEVPGLRTAALGRPYSRYGLRRVARYVQQLHPHHLRVTAAYVRRVHDQGMRMFGWTVNHPSAIRRLVRDGVDGIITDYPDRVADYRALAA</sequence>
<dbReference type="EC" id="3.1.4.46" evidence="2"/>
<name>A0A7W8VDF6_9ACTN</name>
<evidence type="ECO:0000313" key="2">
    <source>
        <dbReference type="EMBL" id="MBB5432461.1"/>
    </source>
</evidence>
<dbReference type="Proteomes" id="UP000572635">
    <property type="component" value="Unassembled WGS sequence"/>
</dbReference>
<dbReference type="EMBL" id="JACHDB010000001">
    <property type="protein sequence ID" value="MBB5432461.1"/>
    <property type="molecule type" value="Genomic_DNA"/>
</dbReference>
<protein>
    <submittedName>
        <fullName evidence="2">Glycerophosphoryl diester phosphodiesterase</fullName>
        <ecNumber evidence="2">3.1.4.46</ecNumber>
    </submittedName>
</protein>
<dbReference type="PANTHER" id="PTHR46211">
    <property type="entry name" value="GLYCEROPHOSPHORYL DIESTER PHOSPHODIESTERASE"/>
    <property type="match status" value="1"/>
</dbReference>
<comment type="caution">
    <text evidence="2">The sequence shown here is derived from an EMBL/GenBank/DDBJ whole genome shotgun (WGS) entry which is preliminary data.</text>
</comment>
<keyword evidence="2" id="KW-0378">Hydrolase</keyword>
<dbReference type="SUPFAM" id="SSF51695">
    <property type="entry name" value="PLC-like phosphodiesterases"/>
    <property type="match status" value="1"/>
</dbReference>
<dbReference type="InterPro" id="IPR017946">
    <property type="entry name" value="PLC-like_Pdiesterase_TIM-brl"/>
</dbReference>
<dbReference type="PANTHER" id="PTHR46211:SF1">
    <property type="entry name" value="GLYCEROPHOSPHODIESTER PHOSPHODIESTERASE, CYTOPLASMIC"/>
    <property type="match status" value="1"/>
</dbReference>
<feature type="domain" description="GP-PDE" evidence="1">
    <location>
        <begin position="1"/>
        <end position="249"/>
    </location>
</feature>
<evidence type="ECO:0000259" key="1">
    <source>
        <dbReference type="PROSITE" id="PS51704"/>
    </source>
</evidence>
<organism evidence="2 3">
    <name type="scientific">Nocardiopsis composta</name>
    <dbReference type="NCBI Taxonomy" id="157465"/>
    <lineage>
        <taxon>Bacteria</taxon>
        <taxon>Bacillati</taxon>
        <taxon>Actinomycetota</taxon>
        <taxon>Actinomycetes</taxon>
        <taxon>Streptosporangiales</taxon>
        <taxon>Nocardiopsidaceae</taxon>
        <taxon>Nocardiopsis</taxon>
    </lineage>
</organism>
<dbReference type="GO" id="GO:0006629">
    <property type="term" value="P:lipid metabolic process"/>
    <property type="evidence" value="ECO:0007669"/>
    <property type="project" value="InterPro"/>
</dbReference>
<keyword evidence="3" id="KW-1185">Reference proteome</keyword>
<gene>
    <name evidence="2" type="ORF">HDA36_002545</name>
</gene>
<dbReference type="Gene3D" id="3.20.20.190">
    <property type="entry name" value="Phosphatidylinositol (PI) phosphodiesterase"/>
    <property type="match status" value="1"/>
</dbReference>
<dbReference type="GO" id="GO:0008889">
    <property type="term" value="F:glycerophosphodiester phosphodiesterase activity"/>
    <property type="evidence" value="ECO:0007669"/>
    <property type="project" value="UniProtKB-EC"/>
</dbReference>
<accession>A0A7W8VDF6</accession>
<dbReference type="Pfam" id="PF03009">
    <property type="entry name" value="GDPD"/>
    <property type="match status" value="1"/>
</dbReference>
<dbReference type="PROSITE" id="PS51704">
    <property type="entry name" value="GP_PDE"/>
    <property type="match status" value="1"/>
</dbReference>
<dbReference type="AlphaFoldDB" id="A0A7W8VDF6"/>